<protein>
    <submittedName>
        <fullName evidence="1">Uncharacterized protein</fullName>
    </submittedName>
</protein>
<reference evidence="1" key="1">
    <citation type="submission" date="2022-12" db="EMBL/GenBank/DDBJ databases">
        <title>Genome Sequence of Lasiodiplodia mahajangana.</title>
        <authorList>
            <person name="Buettner E."/>
        </authorList>
    </citation>
    <scope>NUCLEOTIDE SEQUENCE</scope>
    <source>
        <strain evidence="1">VT137</strain>
    </source>
</reference>
<organism evidence="1 2">
    <name type="scientific">Lasiodiplodia mahajangana</name>
    <dbReference type="NCBI Taxonomy" id="1108764"/>
    <lineage>
        <taxon>Eukaryota</taxon>
        <taxon>Fungi</taxon>
        <taxon>Dikarya</taxon>
        <taxon>Ascomycota</taxon>
        <taxon>Pezizomycotina</taxon>
        <taxon>Dothideomycetes</taxon>
        <taxon>Dothideomycetes incertae sedis</taxon>
        <taxon>Botryosphaeriales</taxon>
        <taxon>Botryosphaeriaceae</taxon>
        <taxon>Lasiodiplodia</taxon>
    </lineage>
</organism>
<keyword evidence="2" id="KW-1185">Reference proteome</keyword>
<proteinExistence type="predicted"/>
<gene>
    <name evidence="1" type="ORF">O1611_g8477</name>
</gene>
<comment type="caution">
    <text evidence="1">The sequence shown here is derived from an EMBL/GenBank/DDBJ whole genome shotgun (WGS) entry which is preliminary data.</text>
</comment>
<sequence>MMPRRARPLNHTLESTVAVTTPKVAICNDPKWFGQLYRKAAYEDVLLKAQKKGFHVVPEEFHDLFELGSLLYEGPWVAERYVAIKDFIENHAEEMDPVVRNIILGAKKFTAADLFEAQYHRENLMAEIKRRFDKYDAILVPTAPTFPTLQEVAREPVKEPSLLGTYTNFVNFMGWAALAIPSGFSGDGLPFGVTFISSAWDEPKLLTLGRTLTMGDEVRLGATSRIYRQLDKISDQETTFNS</sequence>
<evidence type="ECO:0000313" key="1">
    <source>
        <dbReference type="EMBL" id="KAJ8125163.1"/>
    </source>
</evidence>
<dbReference type="Proteomes" id="UP001153332">
    <property type="component" value="Unassembled WGS sequence"/>
</dbReference>
<accession>A0ACC2JCD9</accession>
<evidence type="ECO:0000313" key="2">
    <source>
        <dbReference type="Proteomes" id="UP001153332"/>
    </source>
</evidence>
<dbReference type="EMBL" id="JAPUUL010002531">
    <property type="protein sequence ID" value="KAJ8125163.1"/>
    <property type="molecule type" value="Genomic_DNA"/>
</dbReference>
<name>A0ACC2JCD9_9PEZI</name>